<feature type="chain" id="PRO_5046519417" evidence="1">
    <location>
        <begin position="20"/>
        <end position="466"/>
    </location>
</feature>
<dbReference type="Pfam" id="PF14092">
    <property type="entry name" value="DUF4270"/>
    <property type="match status" value="1"/>
</dbReference>
<dbReference type="PROSITE" id="PS51257">
    <property type="entry name" value="PROKAR_LIPOPROTEIN"/>
    <property type="match status" value="1"/>
</dbReference>
<feature type="signal peptide" evidence="1">
    <location>
        <begin position="1"/>
        <end position="19"/>
    </location>
</feature>
<dbReference type="Proteomes" id="UP001597374">
    <property type="component" value="Unassembled WGS sequence"/>
</dbReference>
<evidence type="ECO:0000256" key="1">
    <source>
        <dbReference type="SAM" id="SignalP"/>
    </source>
</evidence>
<dbReference type="RefSeq" id="WP_250428453.1">
    <property type="nucleotide sequence ID" value="NZ_JALPRR010000001.1"/>
</dbReference>
<comment type="caution">
    <text evidence="2">The sequence shown here is derived from an EMBL/GenBank/DDBJ whole genome shotgun (WGS) entry which is preliminary data.</text>
</comment>
<reference evidence="3" key="1">
    <citation type="journal article" date="2019" name="Int. J. Syst. Evol. Microbiol.">
        <title>The Global Catalogue of Microorganisms (GCM) 10K type strain sequencing project: providing services to taxonomists for standard genome sequencing and annotation.</title>
        <authorList>
            <consortium name="The Broad Institute Genomics Platform"/>
            <consortium name="The Broad Institute Genome Sequencing Center for Infectious Disease"/>
            <person name="Wu L."/>
            <person name="Ma J."/>
        </authorList>
    </citation>
    <scope>NUCLEOTIDE SEQUENCE [LARGE SCALE GENOMIC DNA]</scope>
    <source>
        <strain evidence="3">CGMCC 4.1782</strain>
    </source>
</reference>
<name>A0ABW5CZJ0_9BACT</name>
<proteinExistence type="predicted"/>
<gene>
    <name evidence="2" type="ORF">ACFSKP_10450</name>
</gene>
<sequence>MNLAARRLFLFFFSFAALTACDDPSDIGLELQDKNQIGTDYTDTLTVNTGTVLLNDSILSFNQSVAEVGRYADPVLGTVSATTFTEVGLGGSNLNFGENPVAQSLELTLDYGFKYGDTLQDMTVSAHRLTEKYDDKKSYFTNTELAYESTPLGTQTFRPLREKVVEKDKDGKDVTVTRTRLVKINLGQALANELIAQSGKDPLKTQQNFINLLNGLAIVASEGSTGSLIGLNLASDSTKITLTYRSGAEQKVQKHVFTFDGSNVRNSTLVKADRTGTSVAELTKGMYIPSSQTGGDSYVQATTQLLTKLTFPYLNKLKEQNGTNIIVNRAELILPVKGSSTSNNLPTPPQMVLYQTNNSNRILKNNTGVPLSVQQEGASTMNTTQIPVVVTKDAKKDYYSVNITSYVQAMLLDKKPNDGLLLAPAVVSSAQNGTRQIQTEPRSYRAIFSNTDANRVKLLLYYSKIK</sequence>
<keyword evidence="3" id="KW-1185">Reference proteome</keyword>
<organism evidence="2 3">
    <name type="scientific">Pontibacter ruber</name>
    <dbReference type="NCBI Taxonomy" id="1343895"/>
    <lineage>
        <taxon>Bacteria</taxon>
        <taxon>Pseudomonadati</taxon>
        <taxon>Bacteroidota</taxon>
        <taxon>Cytophagia</taxon>
        <taxon>Cytophagales</taxon>
        <taxon>Hymenobacteraceae</taxon>
        <taxon>Pontibacter</taxon>
    </lineage>
</organism>
<dbReference type="EMBL" id="JBHUIM010000001">
    <property type="protein sequence ID" value="MFD2246674.1"/>
    <property type="molecule type" value="Genomic_DNA"/>
</dbReference>
<dbReference type="InterPro" id="IPR025366">
    <property type="entry name" value="DUF4270"/>
</dbReference>
<keyword evidence="1" id="KW-0732">Signal</keyword>
<accession>A0ABW5CZJ0</accession>
<evidence type="ECO:0000313" key="2">
    <source>
        <dbReference type="EMBL" id="MFD2246674.1"/>
    </source>
</evidence>
<protein>
    <submittedName>
        <fullName evidence="2">DUF4270 family protein</fullName>
    </submittedName>
</protein>
<evidence type="ECO:0000313" key="3">
    <source>
        <dbReference type="Proteomes" id="UP001597374"/>
    </source>
</evidence>